<dbReference type="InterPro" id="IPR011095">
    <property type="entry name" value="Dala_Dala_lig_C"/>
</dbReference>
<sequence length="387" mass="45149">MLNIPELDSFLEQAVTLIPRSKLRLIESEEWVITTLCHFRQKYQIPGPSYDDLEPLRNKALEKMVAEYEGIPSAGYALLDFKHIFNVHAEIERIKNLIGGFPMFRKPVHGAGCGGCARINNEEELRDWIQYTIQEGYDDLYLIEECVFGMEFSAAVCLLDDGTWRPIFEDCREMFPNMEVFVDKVIKAYKPPHPHLLCIQGFQLEKNSDKYYLTEMTYRMLGQRDTMLSYMYSGVSQETALLSCHLDPKYQADPDPNRPKIFERHIWYPYNEGVLLSHRGVDISAPITSELTFNWLCEPGTKLCKPESFAHFLVHIRLRNKNKSKVLEDLVWLENNWRPDIVSTEVNEMKLDEDMELIDEENNFEEIEDPDLNIFNSSQRSLVRVTV</sequence>
<keyword evidence="2" id="KW-1185">Reference proteome</keyword>
<name>A0A914E0F2_9BILA</name>
<evidence type="ECO:0000259" key="1">
    <source>
        <dbReference type="Pfam" id="PF07478"/>
    </source>
</evidence>
<evidence type="ECO:0000313" key="2">
    <source>
        <dbReference type="Proteomes" id="UP000887540"/>
    </source>
</evidence>
<reference evidence="3" key="1">
    <citation type="submission" date="2022-11" db="UniProtKB">
        <authorList>
            <consortium name="WormBaseParasite"/>
        </authorList>
    </citation>
    <scope>IDENTIFICATION</scope>
</reference>
<dbReference type="AlphaFoldDB" id="A0A914E0F2"/>
<dbReference type="Pfam" id="PF07478">
    <property type="entry name" value="Dala_Dala_lig_C"/>
    <property type="match status" value="1"/>
</dbReference>
<accession>A0A914E0F2</accession>
<dbReference type="WBParaSite" id="ACRNAN_scaffold51.g16392.t1">
    <property type="protein sequence ID" value="ACRNAN_scaffold51.g16392.t1"/>
    <property type="gene ID" value="ACRNAN_scaffold51.g16392"/>
</dbReference>
<dbReference type="Gene3D" id="3.30.470.20">
    <property type="entry name" value="ATP-grasp fold, B domain"/>
    <property type="match status" value="2"/>
</dbReference>
<feature type="domain" description="D-alanine--D-alanine ligase C-terminal" evidence="1">
    <location>
        <begin position="69"/>
        <end position="158"/>
    </location>
</feature>
<proteinExistence type="predicted"/>
<dbReference type="Proteomes" id="UP000887540">
    <property type="component" value="Unplaced"/>
</dbReference>
<protein>
    <submittedName>
        <fullName evidence="3">D-alanine--D-alanine ligase C-terminal domain-containing protein</fullName>
    </submittedName>
</protein>
<organism evidence="2 3">
    <name type="scientific">Acrobeloides nanus</name>
    <dbReference type="NCBI Taxonomy" id="290746"/>
    <lineage>
        <taxon>Eukaryota</taxon>
        <taxon>Metazoa</taxon>
        <taxon>Ecdysozoa</taxon>
        <taxon>Nematoda</taxon>
        <taxon>Chromadorea</taxon>
        <taxon>Rhabditida</taxon>
        <taxon>Tylenchina</taxon>
        <taxon>Cephalobomorpha</taxon>
        <taxon>Cephaloboidea</taxon>
        <taxon>Cephalobidae</taxon>
        <taxon>Acrobeloides</taxon>
    </lineage>
</organism>
<dbReference type="SUPFAM" id="SSF56059">
    <property type="entry name" value="Glutathione synthetase ATP-binding domain-like"/>
    <property type="match status" value="1"/>
</dbReference>
<dbReference type="GO" id="GO:0008716">
    <property type="term" value="F:D-alanine-D-alanine ligase activity"/>
    <property type="evidence" value="ECO:0007669"/>
    <property type="project" value="InterPro"/>
</dbReference>
<evidence type="ECO:0000313" key="3">
    <source>
        <dbReference type="WBParaSite" id="ACRNAN_scaffold51.g16392.t1"/>
    </source>
</evidence>